<evidence type="ECO:0000313" key="5">
    <source>
        <dbReference type="EMBL" id="SFV50960.1"/>
    </source>
</evidence>
<keyword evidence="1" id="KW-0732">Signal</keyword>
<reference evidence="5" key="1">
    <citation type="submission" date="2016-10" db="EMBL/GenBank/DDBJ databases">
        <authorList>
            <person name="de Groot N.N."/>
        </authorList>
    </citation>
    <scope>NUCLEOTIDE SEQUENCE</scope>
</reference>
<dbReference type="EMBL" id="FPHD01000011">
    <property type="protein sequence ID" value="SFV50960.1"/>
    <property type="molecule type" value="Genomic_DNA"/>
</dbReference>
<evidence type="ECO:0000256" key="2">
    <source>
        <dbReference type="ARBA" id="ARBA00023110"/>
    </source>
</evidence>
<dbReference type="AlphaFoldDB" id="A0A1W1BBI7"/>
<name>A0A1W1BBI7_9ZZZZ</name>
<keyword evidence="2" id="KW-0697">Rotamase</keyword>
<gene>
    <name evidence="5" type="ORF">MNB_SV-8-562</name>
</gene>
<dbReference type="Gene3D" id="3.10.50.40">
    <property type="match status" value="1"/>
</dbReference>
<dbReference type="PANTHER" id="PTHR47637:SF1">
    <property type="entry name" value="CHAPERONE SURA"/>
    <property type="match status" value="1"/>
</dbReference>
<organism evidence="5">
    <name type="scientific">hydrothermal vent metagenome</name>
    <dbReference type="NCBI Taxonomy" id="652676"/>
    <lineage>
        <taxon>unclassified sequences</taxon>
        <taxon>metagenomes</taxon>
        <taxon>ecological metagenomes</taxon>
    </lineage>
</organism>
<protein>
    <recommendedName>
        <fullName evidence="6">Periplasmic protein</fullName>
    </recommendedName>
</protein>
<dbReference type="InterPro" id="IPR015391">
    <property type="entry name" value="SurA_N"/>
</dbReference>
<dbReference type="InterPro" id="IPR055131">
    <property type="entry name" value="Cj1289-like_C"/>
</dbReference>
<dbReference type="InterPro" id="IPR027304">
    <property type="entry name" value="Trigger_fact/SurA_dom_sf"/>
</dbReference>
<evidence type="ECO:0000259" key="3">
    <source>
        <dbReference type="Pfam" id="PF09312"/>
    </source>
</evidence>
<evidence type="ECO:0000259" key="4">
    <source>
        <dbReference type="Pfam" id="PF22506"/>
    </source>
</evidence>
<proteinExistence type="predicted"/>
<feature type="domain" description="SurA N-terminal" evidence="3">
    <location>
        <begin position="46"/>
        <end position="116"/>
    </location>
</feature>
<dbReference type="Gene3D" id="1.10.4030.10">
    <property type="entry name" value="Porin chaperone SurA, peptide-binding domain"/>
    <property type="match status" value="1"/>
</dbReference>
<feature type="domain" description="Cj1289-like C-terminal" evidence="4">
    <location>
        <begin position="135"/>
        <end position="226"/>
    </location>
</feature>
<evidence type="ECO:0008006" key="6">
    <source>
        <dbReference type="Google" id="ProtNLM"/>
    </source>
</evidence>
<dbReference type="InterPro" id="IPR046357">
    <property type="entry name" value="PPIase_dom_sf"/>
</dbReference>
<dbReference type="GO" id="GO:0003755">
    <property type="term" value="F:peptidyl-prolyl cis-trans isomerase activity"/>
    <property type="evidence" value="ECO:0007669"/>
    <property type="project" value="UniProtKB-KW"/>
</dbReference>
<dbReference type="SUPFAM" id="SSF109998">
    <property type="entry name" value="Triger factor/SurA peptide-binding domain-like"/>
    <property type="match status" value="1"/>
</dbReference>
<dbReference type="InterPro" id="IPR050280">
    <property type="entry name" value="OMP_Chaperone_SurA"/>
</dbReference>
<dbReference type="Pfam" id="PF09312">
    <property type="entry name" value="SurA_N"/>
    <property type="match status" value="1"/>
</dbReference>
<keyword evidence="2" id="KW-0413">Isomerase</keyword>
<dbReference type="Pfam" id="PF22506">
    <property type="entry name" value="Cj1289-like_C"/>
    <property type="match status" value="1"/>
</dbReference>
<accession>A0A1W1BBI7</accession>
<dbReference type="PANTHER" id="PTHR47637">
    <property type="entry name" value="CHAPERONE SURA"/>
    <property type="match status" value="1"/>
</dbReference>
<evidence type="ECO:0000256" key="1">
    <source>
        <dbReference type="ARBA" id="ARBA00022729"/>
    </source>
</evidence>
<sequence>MNKRILFGLIALFTFTYAQMVDGIAMIVEGEAVTTAEIRAVQHMRHVSKAKAVDMLVLDRLQKAAMKDVALSEDEVDTKIASIAAQNNVTVPQMQKILKQRGTSWSQYRSTIRDAMKKEKFYKEKVINAIPSPTDDELKIFYKNHKKEFTIPSSITMNEYSTEDEETMKRFVQTHSTKGIRVRTVTKKSKELNPALLSMLLQTKNGDYTRPFNAGGRYVVFKIRSKRGKINMPFEAAKPAVLRSWKQQQQSKALKDYFEKMKANADIQILR</sequence>